<name>A0A8S9XFP1_APOLU</name>
<reference evidence="1" key="1">
    <citation type="journal article" date="2021" name="Mol. Ecol. Resour.">
        <title>Apolygus lucorum genome provides insights into omnivorousness and mesophyll feeding.</title>
        <authorList>
            <person name="Liu Y."/>
            <person name="Liu H."/>
            <person name="Wang H."/>
            <person name="Huang T."/>
            <person name="Liu B."/>
            <person name="Yang B."/>
            <person name="Yin L."/>
            <person name="Li B."/>
            <person name="Zhang Y."/>
            <person name="Zhang S."/>
            <person name="Jiang F."/>
            <person name="Zhang X."/>
            <person name="Ren Y."/>
            <person name="Wang B."/>
            <person name="Wang S."/>
            <person name="Lu Y."/>
            <person name="Wu K."/>
            <person name="Fan W."/>
            <person name="Wang G."/>
        </authorList>
    </citation>
    <scope>NUCLEOTIDE SEQUENCE</scope>
    <source>
        <strain evidence="1">12Hb</strain>
    </source>
</reference>
<dbReference type="EMBL" id="WIXP02000008">
    <property type="protein sequence ID" value="KAF6207354.1"/>
    <property type="molecule type" value="Genomic_DNA"/>
</dbReference>
<dbReference type="AlphaFoldDB" id="A0A8S9XFP1"/>
<gene>
    <name evidence="1" type="ORF">GE061_018595</name>
</gene>
<organism evidence="1 2">
    <name type="scientific">Apolygus lucorum</name>
    <name type="common">Small green plant bug</name>
    <name type="synonym">Lygocoris lucorum</name>
    <dbReference type="NCBI Taxonomy" id="248454"/>
    <lineage>
        <taxon>Eukaryota</taxon>
        <taxon>Metazoa</taxon>
        <taxon>Ecdysozoa</taxon>
        <taxon>Arthropoda</taxon>
        <taxon>Hexapoda</taxon>
        <taxon>Insecta</taxon>
        <taxon>Pterygota</taxon>
        <taxon>Neoptera</taxon>
        <taxon>Paraneoptera</taxon>
        <taxon>Hemiptera</taxon>
        <taxon>Heteroptera</taxon>
        <taxon>Panheteroptera</taxon>
        <taxon>Cimicomorpha</taxon>
        <taxon>Miridae</taxon>
        <taxon>Mirini</taxon>
        <taxon>Apolygus</taxon>
    </lineage>
</organism>
<evidence type="ECO:0000313" key="2">
    <source>
        <dbReference type="Proteomes" id="UP000466442"/>
    </source>
</evidence>
<keyword evidence="2" id="KW-1185">Reference proteome</keyword>
<accession>A0A8S9XFP1</accession>
<sequence>MIFENKKNEMMKMIYIVIKGPVIRMSQESLQLRITIRNSGLQNLYPLKLWIVIYYIPPRSGGQIFAD</sequence>
<proteinExistence type="predicted"/>
<protein>
    <submittedName>
        <fullName evidence="1">Uncharacterized protein</fullName>
    </submittedName>
</protein>
<comment type="caution">
    <text evidence="1">The sequence shown here is derived from an EMBL/GenBank/DDBJ whole genome shotgun (WGS) entry which is preliminary data.</text>
</comment>
<evidence type="ECO:0000313" key="1">
    <source>
        <dbReference type="EMBL" id="KAF6207354.1"/>
    </source>
</evidence>
<dbReference type="Proteomes" id="UP000466442">
    <property type="component" value="Unassembled WGS sequence"/>
</dbReference>